<dbReference type="Pfam" id="PF02518">
    <property type="entry name" value="HATPase_c"/>
    <property type="match status" value="1"/>
</dbReference>
<keyword evidence="7" id="KW-0472">Membrane</keyword>
<dbReference type="SMART" id="SM00387">
    <property type="entry name" value="HATPase_c"/>
    <property type="match status" value="1"/>
</dbReference>
<sequence>MEDIQTQLDQCKLLLDRAEVGLWEADFVQRSYICSDYLMSIFGKKGNDLSFFEFYYIIREDFRDLITTDFLSIQSVDTYEQIFPIITPTGEKWVRSRLCERKLNNGVCVKALGILQILPNFKLKEEKISKMIDHNEMIFRKLYVNLPVGVELYDRDGYLIDLNAKDMEIFGIRSKKDVLGVNIFSNPIMPKDVIKKLKENKSVNFRLNYSFKKADDYYNTSKVGELDIVTKARILYDQRGEPSSYLLINLDNTEKMIAYNRISEFENVFTLVSVYAKVGYALYDLYTFEGYAIKQWYENMGEKDGTPLSQIIGIYSYIHPNDAGYINSFFEEVKQGKAHHFRREVRVKSGDGWKWICANITRNPQSVDPNKPEMICINYDITELKDSQLKRERAEELDRLKSAFLANMSHEIRTPLNAIVGFSQLLAETDDPEERHEFVEIIDSNNRMLLQLISDILDLAKIESGTMDFKFADMSVKEVINEIVTSFRIKMPDNVALIAPKDSPECQIYSDRMRLTQVISNFLNNAIKYTSEGCITLAYEIIGDEIKFSVTDTGDGMSQEIQAHIFDRFYKGNTFKQGTGLGLSICETIVNRLGGRIGVNSELGKGSTFWFTHPYSFSPNAKSPASPNPGTI</sequence>
<dbReference type="SMART" id="SM00388">
    <property type="entry name" value="HisKA"/>
    <property type="match status" value="1"/>
</dbReference>
<dbReference type="PANTHER" id="PTHR43711:SF31">
    <property type="entry name" value="HISTIDINE KINASE"/>
    <property type="match status" value="1"/>
</dbReference>
<dbReference type="Gene3D" id="1.10.287.130">
    <property type="match status" value="1"/>
</dbReference>
<dbReference type="GO" id="GO:0000155">
    <property type="term" value="F:phosphorelay sensor kinase activity"/>
    <property type="evidence" value="ECO:0007669"/>
    <property type="project" value="InterPro"/>
</dbReference>
<reference evidence="9 10" key="1">
    <citation type="submission" date="2015-09" db="EMBL/GenBank/DDBJ databases">
        <authorList>
            <consortium name="Pathogen Informatics"/>
        </authorList>
    </citation>
    <scope>NUCLEOTIDE SEQUENCE [LARGE SCALE GENOMIC DNA]</scope>
    <source>
        <strain evidence="9 10">2789STDY5608872</strain>
    </source>
</reference>
<comment type="catalytic activity">
    <reaction evidence="1">
        <text>ATP + protein L-histidine = ADP + protein N-phospho-L-histidine.</text>
        <dbReference type="EC" id="2.7.13.3"/>
    </reaction>
</comment>
<evidence type="ECO:0000256" key="3">
    <source>
        <dbReference type="ARBA" id="ARBA00022553"/>
    </source>
</evidence>
<dbReference type="PRINTS" id="PR00344">
    <property type="entry name" value="BCTRLSENSOR"/>
</dbReference>
<dbReference type="SUPFAM" id="SSF55785">
    <property type="entry name" value="PYP-like sensor domain (PAS domain)"/>
    <property type="match status" value="2"/>
</dbReference>
<dbReference type="PROSITE" id="PS50109">
    <property type="entry name" value="HIS_KIN"/>
    <property type="match status" value="1"/>
</dbReference>
<keyword evidence="6" id="KW-0902">Two-component regulatory system</keyword>
<dbReference type="InterPro" id="IPR050736">
    <property type="entry name" value="Sensor_HK_Regulatory"/>
</dbReference>
<feature type="domain" description="Histidine kinase" evidence="8">
    <location>
        <begin position="407"/>
        <end position="617"/>
    </location>
</feature>
<dbReference type="Gene3D" id="3.30.450.20">
    <property type="entry name" value="PAS domain"/>
    <property type="match status" value="1"/>
</dbReference>
<dbReference type="InterPro" id="IPR036097">
    <property type="entry name" value="HisK_dim/P_sf"/>
</dbReference>
<dbReference type="InterPro" id="IPR005467">
    <property type="entry name" value="His_kinase_dom"/>
</dbReference>
<keyword evidence="3" id="KW-0597">Phosphoprotein</keyword>
<dbReference type="InterPro" id="IPR035965">
    <property type="entry name" value="PAS-like_dom_sf"/>
</dbReference>
<dbReference type="AlphaFoldDB" id="A0A173RJJ6"/>
<dbReference type="PANTHER" id="PTHR43711">
    <property type="entry name" value="TWO-COMPONENT HISTIDINE KINASE"/>
    <property type="match status" value="1"/>
</dbReference>
<dbReference type="EC" id="2.7.13.3" evidence="2"/>
<dbReference type="CDD" id="cd00082">
    <property type="entry name" value="HisKA"/>
    <property type="match status" value="1"/>
</dbReference>
<evidence type="ECO:0000259" key="8">
    <source>
        <dbReference type="PROSITE" id="PS50109"/>
    </source>
</evidence>
<dbReference type="Gene3D" id="3.30.565.10">
    <property type="entry name" value="Histidine kinase-like ATPase, C-terminal domain"/>
    <property type="match status" value="1"/>
</dbReference>
<dbReference type="FunFam" id="1.10.287.130:FF:000001">
    <property type="entry name" value="Two-component sensor histidine kinase"/>
    <property type="match status" value="1"/>
</dbReference>
<evidence type="ECO:0000256" key="5">
    <source>
        <dbReference type="ARBA" id="ARBA00022777"/>
    </source>
</evidence>
<dbReference type="InterPro" id="IPR036890">
    <property type="entry name" value="HATPase_C_sf"/>
</dbReference>
<evidence type="ECO:0000256" key="4">
    <source>
        <dbReference type="ARBA" id="ARBA00022679"/>
    </source>
</evidence>
<gene>
    <name evidence="9" type="primary">rcsC_2</name>
    <name evidence="9" type="ORF">ERS852429_00544</name>
</gene>
<dbReference type="SUPFAM" id="SSF47384">
    <property type="entry name" value="Homodimeric domain of signal transducing histidine kinase"/>
    <property type="match status" value="1"/>
</dbReference>
<dbReference type="InterPro" id="IPR003661">
    <property type="entry name" value="HisK_dim/P_dom"/>
</dbReference>
<evidence type="ECO:0000256" key="1">
    <source>
        <dbReference type="ARBA" id="ARBA00000085"/>
    </source>
</evidence>
<dbReference type="FunFam" id="3.30.565.10:FF:000006">
    <property type="entry name" value="Sensor histidine kinase WalK"/>
    <property type="match status" value="1"/>
</dbReference>
<dbReference type="InterPro" id="IPR003594">
    <property type="entry name" value="HATPase_dom"/>
</dbReference>
<dbReference type="SUPFAM" id="SSF55874">
    <property type="entry name" value="ATPase domain of HSP90 chaperone/DNA topoisomerase II/histidine kinase"/>
    <property type="match status" value="1"/>
</dbReference>
<organism evidence="9 10">
    <name type="scientific">Parabacteroides distasonis</name>
    <dbReference type="NCBI Taxonomy" id="823"/>
    <lineage>
        <taxon>Bacteria</taxon>
        <taxon>Pseudomonadati</taxon>
        <taxon>Bacteroidota</taxon>
        <taxon>Bacteroidia</taxon>
        <taxon>Bacteroidales</taxon>
        <taxon>Tannerellaceae</taxon>
        <taxon>Parabacteroides</taxon>
    </lineage>
</organism>
<protein>
    <recommendedName>
        <fullName evidence="2">histidine kinase</fullName>
        <ecNumber evidence="2">2.7.13.3</ecNumber>
    </recommendedName>
</protein>
<proteinExistence type="predicted"/>
<evidence type="ECO:0000256" key="7">
    <source>
        <dbReference type="ARBA" id="ARBA00023136"/>
    </source>
</evidence>
<evidence type="ECO:0000313" key="9">
    <source>
        <dbReference type="EMBL" id="CUM78174.1"/>
    </source>
</evidence>
<name>A0A173RJJ6_PARDI</name>
<dbReference type="Pfam" id="PF00512">
    <property type="entry name" value="HisKA"/>
    <property type="match status" value="1"/>
</dbReference>
<evidence type="ECO:0000256" key="6">
    <source>
        <dbReference type="ARBA" id="ARBA00023012"/>
    </source>
</evidence>
<evidence type="ECO:0000313" key="10">
    <source>
        <dbReference type="Proteomes" id="UP000095591"/>
    </source>
</evidence>
<dbReference type="InterPro" id="IPR004358">
    <property type="entry name" value="Sig_transdc_His_kin-like_C"/>
</dbReference>
<dbReference type="EMBL" id="CYXP01000001">
    <property type="protein sequence ID" value="CUM78174.1"/>
    <property type="molecule type" value="Genomic_DNA"/>
</dbReference>
<accession>A0A173RJJ6</accession>
<dbReference type="Proteomes" id="UP000095591">
    <property type="component" value="Unassembled WGS sequence"/>
</dbReference>
<keyword evidence="5 9" id="KW-0418">Kinase</keyword>
<evidence type="ECO:0000256" key="2">
    <source>
        <dbReference type="ARBA" id="ARBA00012438"/>
    </source>
</evidence>
<keyword evidence="4 9" id="KW-0808">Transferase</keyword>
<dbReference type="RefSeq" id="WP_057318766.1">
    <property type="nucleotide sequence ID" value="NZ_CYXP01000001.1"/>
</dbReference>